<dbReference type="Proteomes" id="UP000012179">
    <property type="component" value="Chromosome"/>
</dbReference>
<protein>
    <submittedName>
        <fullName evidence="1">Uncharacterized protein</fullName>
    </submittedName>
</protein>
<dbReference type="AlphaFoldDB" id="A0A1W6SNR1"/>
<sequence length="296" mass="33179">MNQYPVLKGGLADSILRNIMSPSYYFHVPVGERTFAYPLFSRELSLYTDGSRGRALLHQSMTVLDMYGLQTTSRYLAWVFNKPCSENGRSASSLEAFIEGETYDLCDCVDSQRFSRVAPIPLQGRFGIRTAPRPRVLILGAFFPADYAIRLFDDPTAVLERLATEQPILPFERTVMVCHQLRLSGLECMTSMTHARDILNLFLRVHALMRIAEHIVVLLTPGSSSVAMEYGVVCADPTLARKAVVLVPRDSTFITMGIRGTFMLEEPKHFFYVSDGQIPGALDQAIAYMKSLRHPA</sequence>
<dbReference type="KEGG" id="nlc:EBAPG3_006545"/>
<gene>
    <name evidence="1" type="ORF">EBAPG3_006545</name>
</gene>
<dbReference type="OrthoDB" id="9817831at2"/>
<dbReference type="EMBL" id="CP021106">
    <property type="protein sequence ID" value="ARO87458.1"/>
    <property type="molecule type" value="Genomic_DNA"/>
</dbReference>
<evidence type="ECO:0000313" key="1">
    <source>
        <dbReference type="EMBL" id="ARO87458.1"/>
    </source>
</evidence>
<evidence type="ECO:0000313" key="2">
    <source>
        <dbReference type="Proteomes" id="UP000012179"/>
    </source>
</evidence>
<dbReference type="RefSeq" id="WP_040851569.1">
    <property type="nucleotide sequence ID" value="NZ_CP021106.3"/>
</dbReference>
<name>A0A1W6SNR1_9PROT</name>
<reference evidence="1 2" key="1">
    <citation type="journal article" date="2015" name="Int. J. Syst. Evol. Microbiol.">
        <title>Nitrosospira lacus sp. nov., a psychrotolerant, ammonia-oxidizing bacterium from sandy lake sediment.</title>
        <authorList>
            <person name="Urakawa H."/>
            <person name="Garcia J.C."/>
            <person name="Nielsen J.L."/>
            <person name="Le V.Q."/>
            <person name="Kozlowski J.A."/>
            <person name="Stein L.Y."/>
            <person name="Lim C.K."/>
            <person name="Pommerening-Roser A."/>
            <person name="Martens-Habbena W."/>
            <person name="Stahl D.A."/>
            <person name="Klotz M.G."/>
        </authorList>
    </citation>
    <scope>NUCLEOTIDE SEQUENCE [LARGE SCALE GENOMIC DNA]</scope>
    <source>
        <strain evidence="1 2">APG3</strain>
    </source>
</reference>
<proteinExistence type="predicted"/>
<keyword evidence="2" id="KW-1185">Reference proteome</keyword>
<organism evidence="1 2">
    <name type="scientific">Nitrosospira lacus</name>
    <dbReference type="NCBI Taxonomy" id="1288494"/>
    <lineage>
        <taxon>Bacteria</taxon>
        <taxon>Pseudomonadati</taxon>
        <taxon>Pseudomonadota</taxon>
        <taxon>Betaproteobacteria</taxon>
        <taxon>Nitrosomonadales</taxon>
        <taxon>Nitrosomonadaceae</taxon>
        <taxon>Nitrosospira</taxon>
    </lineage>
</organism>
<accession>A0A1W6SNR1</accession>